<dbReference type="InterPro" id="IPR058163">
    <property type="entry name" value="LysR-type_TF_proteobact-type"/>
</dbReference>
<keyword evidence="4 7" id="KW-0238">DNA-binding</keyword>
<protein>
    <submittedName>
        <fullName evidence="7">DNA-binding transcriptional LysR family regulator</fullName>
    </submittedName>
</protein>
<dbReference type="PANTHER" id="PTHR30537">
    <property type="entry name" value="HTH-TYPE TRANSCRIPTIONAL REGULATOR"/>
    <property type="match status" value="1"/>
</dbReference>
<dbReference type="Pfam" id="PF00126">
    <property type="entry name" value="HTH_1"/>
    <property type="match status" value="1"/>
</dbReference>
<evidence type="ECO:0000313" key="7">
    <source>
        <dbReference type="EMBL" id="MEH2558670.1"/>
    </source>
</evidence>
<dbReference type="PANTHER" id="PTHR30537:SF3">
    <property type="entry name" value="TRANSCRIPTIONAL REGULATORY PROTEIN"/>
    <property type="match status" value="1"/>
</dbReference>
<evidence type="ECO:0000256" key="2">
    <source>
        <dbReference type="ARBA" id="ARBA00009437"/>
    </source>
</evidence>
<comment type="similarity">
    <text evidence="2">Belongs to the LysR transcriptional regulatory family.</text>
</comment>
<dbReference type="GO" id="GO:0003677">
    <property type="term" value="F:DNA binding"/>
    <property type="evidence" value="ECO:0007669"/>
    <property type="project" value="UniProtKB-KW"/>
</dbReference>
<evidence type="ECO:0000313" key="8">
    <source>
        <dbReference type="Proteomes" id="UP001364224"/>
    </source>
</evidence>
<dbReference type="Proteomes" id="UP001364224">
    <property type="component" value="Unassembled WGS sequence"/>
</dbReference>
<organism evidence="7 8">
    <name type="scientific">Bradyrhizobium algeriense</name>
    <dbReference type="NCBI Taxonomy" id="634784"/>
    <lineage>
        <taxon>Bacteria</taxon>
        <taxon>Pseudomonadati</taxon>
        <taxon>Pseudomonadota</taxon>
        <taxon>Alphaproteobacteria</taxon>
        <taxon>Hyphomicrobiales</taxon>
        <taxon>Nitrobacteraceae</taxon>
        <taxon>Bradyrhizobium</taxon>
    </lineage>
</organism>
<reference evidence="7 8" key="1">
    <citation type="submission" date="2024-02" db="EMBL/GenBank/DDBJ databases">
        <title>Adaptive strategies in a cosmopolitan and abundant soil bacterium.</title>
        <authorList>
            <person name="Carini P."/>
        </authorList>
    </citation>
    <scope>NUCLEOTIDE SEQUENCE [LARGE SCALE GENOMIC DNA]</scope>
    <source>
        <strain evidence="7 8">AZCC 1608</strain>
    </source>
</reference>
<keyword evidence="3" id="KW-0805">Transcription regulation</keyword>
<comment type="function">
    <text evidence="1">NodD regulates the expression of the nodABCFE genes which encode other nodulation proteins. NodD is also a negative regulator of its own expression. Binds flavonoids as inducers.</text>
</comment>
<dbReference type="PRINTS" id="PR00039">
    <property type="entry name" value="HTHLYSR"/>
</dbReference>
<evidence type="ECO:0000256" key="5">
    <source>
        <dbReference type="ARBA" id="ARBA00023163"/>
    </source>
</evidence>
<dbReference type="InterPro" id="IPR000847">
    <property type="entry name" value="LysR_HTH_N"/>
</dbReference>
<evidence type="ECO:0000256" key="1">
    <source>
        <dbReference type="ARBA" id="ARBA00003502"/>
    </source>
</evidence>
<proteinExistence type="inferred from homology"/>
<sequence>MNSAAAASRGEPMDWELCKTFVAVAETRSLAAAARRLRSSHPTVGRKIAELEGQLGIPLFARSNEGLSLTAQGRKFREHVEAMAAAALRAEAAVSATGAQARGVVKLSIGSTLASHWLMPKLGPFLRAHDHIQLEIITHPYPASVRRREADVVLRPVDSGEENLIGRKIGRLGTGFYASREYAARRRLPERRDEWKGHSVIGFADRLSNERLARWSDAITRQGSMVMRCSSQGDMLAAARAGLGISTLSCFVATAYPDLVRVAPQKLASVADLWLLAHPDLVELPAVRAVIDFVTASAREDRVRLRG</sequence>
<dbReference type="Gene3D" id="3.40.190.290">
    <property type="match status" value="1"/>
</dbReference>
<dbReference type="Gene3D" id="1.10.10.10">
    <property type="entry name" value="Winged helix-like DNA-binding domain superfamily/Winged helix DNA-binding domain"/>
    <property type="match status" value="1"/>
</dbReference>
<name>A0ABU8BJE4_9BRAD</name>
<evidence type="ECO:0000256" key="3">
    <source>
        <dbReference type="ARBA" id="ARBA00023015"/>
    </source>
</evidence>
<dbReference type="InterPro" id="IPR005119">
    <property type="entry name" value="LysR_subst-bd"/>
</dbReference>
<keyword evidence="8" id="KW-1185">Reference proteome</keyword>
<dbReference type="InterPro" id="IPR036388">
    <property type="entry name" value="WH-like_DNA-bd_sf"/>
</dbReference>
<accession>A0ABU8BJE4</accession>
<keyword evidence="5" id="KW-0804">Transcription</keyword>
<evidence type="ECO:0000256" key="4">
    <source>
        <dbReference type="ARBA" id="ARBA00023125"/>
    </source>
</evidence>
<dbReference type="SUPFAM" id="SSF53850">
    <property type="entry name" value="Periplasmic binding protein-like II"/>
    <property type="match status" value="1"/>
</dbReference>
<comment type="caution">
    <text evidence="7">The sequence shown here is derived from an EMBL/GenBank/DDBJ whole genome shotgun (WGS) entry which is preliminary data.</text>
</comment>
<dbReference type="SUPFAM" id="SSF46785">
    <property type="entry name" value="Winged helix' DNA-binding domain"/>
    <property type="match status" value="1"/>
</dbReference>
<dbReference type="PROSITE" id="PS50931">
    <property type="entry name" value="HTH_LYSR"/>
    <property type="match status" value="1"/>
</dbReference>
<evidence type="ECO:0000259" key="6">
    <source>
        <dbReference type="PROSITE" id="PS50931"/>
    </source>
</evidence>
<dbReference type="InterPro" id="IPR036390">
    <property type="entry name" value="WH_DNA-bd_sf"/>
</dbReference>
<dbReference type="EMBL" id="JAZHRV010000001">
    <property type="protein sequence ID" value="MEH2558670.1"/>
    <property type="molecule type" value="Genomic_DNA"/>
</dbReference>
<dbReference type="Pfam" id="PF03466">
    <property type="entry name" value="LysR_substrate"/>
    <property type="match status" value="1"/>
</dbReference>
<gene>
    <name evidence="7" type="ORF">V1286_006199</name>
</gene>
<feature type="domain" description="HTH lysR-type" evidence="6">
    <location>
        <begin position="13"/>
        <end position="70"/>
    </location>
</feature>